<evidence type="ECO:0000313" key="6">
    <source>
        <dbReference type="Proteomes" id="UP000268652"/>
    </source>
</evidence>
<protein>
    <submittedName>
        <fullName evidence="4">Long-chain fatty acid--CoA ligase</fullName>
    </submittedName>
</protein>
<dbReference type="GO" id="GO:0005524">
    <property type="term" value="F:ATP binding"/>
    <property type="evidence" value="ECO:0007669"/>
    <property type="project" value="UniProtKB-KW"/>
</dbReference>
<keyword evidence="2" id="KW-0067">ATP-binding</keyword>
<keyword evidence="4" id="KW-0436">Ligase</keyword>
<organism evidence="4 7">
    <name type="scientific">Streptomyces radicis</name>
    <dbReference type="NCBI Taxonomy" id="1750517"/>
    <lineage>
        <taxon>Bacteria</taxon>
        <taxon>Bacillati</taxon>
        <taxon>Actinomycetota</taxon>
        <taxon>Actinomycetes</taxon>
        <taxon>Kitasatosporales</taxon>
        <taxon>Streptomycetaceae</taxon>
        <taxon>Streptomyces</taxon>
    </lineage>
</organism>
<dbReference type="AlphaFoldDB" id="A0A3A9VX76"/>
<dbReference type="OrthoDB" id="5240489at2"/>
<sequence>MARTRTDAPAPAPRLFRPELFRENGVVTGAFVPQAAPAVTQGSLADLPFINAYEAPDQIILSRRNRDGTWRDITCAEFAAEVVAVAKGLIAHGLRPGDRLAIMSRTRYEWTLLDFAAWAAGLITVPLYPSSPAWQVSRMLRDSGARACAVEGVDEARTLSAVRHDLPGLEHLWQLTAIAGDERGPIGQISAAGRDVSDAAVTERRGLLDPWRAATLVYTPGTTGAPKGCVLTHGNLFAEVDSALEALAPVFTADENGSPPATLLFLPLAHVLGRVVAIGCLRARVRLGHAPSTRTEDLLADLAGFGPTFLFAIPHLLEKVFSSGRADAERSGRVGAFDRAARVARRFGAAEEARRHGAAAGPGLGLRAARSLYDPLVYRRIRAALGGNLRHVVSGGSPLGRRLGTFFEGAGVSVHEGYGLTETSASVTVTQPGAPRLGTVGWPLPGTEVGIADDGEVLVRGAQVFGGYWDADRRAVVPATDAEGWLATGDLGALDDEGHLTIAGRREHMITTARGLTVAPGPLEDAVRSHPLVSHCVVAGHRRPYLTALITLDRRALAHWRDTAERRRTPLDELVDDPDVLRQLQRAVDEANALDPAAEGIRRFRVMPRDLSEASGHLTPSRELRRAEVMDAFAEEFHALYAEE</sequence>
<dbReference type="EMBL" id="RBDY01000024">
    <property type="protein sequence ID" value="RKN17427.1"/>
    <property type="molecule type" value="Genomic_DNA"/>
</dbReference>
<dbReference type="GO" id="GO:0004467">
    <property type="term" value="F:long-chain fatty acid-CoA ligase activity"/>
    <property type="evidence" value="ECO:0007669"/>
    <property type="project" value="TreeGrafter"/>
</dbReference>
<name>A0A3A9VX76_9ACTN</name>
<dbReference type="InterPro" id="IPR042099">
    <property type="entry name" value="ANL_N_sf"/>
</dbReference>
<evidence type="ECO:0000313" key="4">
    <source>
        <dbReference type="EMBL" id="RKN05558.1"/>
    </source>
</evidence>
<dbReference type="RefSeq" id="WP_120699364.1">
    <property type="nucleotide sequence ID" value="NZ_RBDX01000026.1"/>
</dbReference>
<proteinExistence type="predicted"/>
<evidence type="ECO:0000256" key="2">
    <source>
        <dbReference type="ARBA" id="ARBA00022840"/>
    </source>
</evidence>
<keyword evidence="6" id="KW-1185">Reference proteome</keyword>
<dbReference type="Proteomes" id="UP000268652">
    <property type="component" value="Unassembled WGS sequence"/>
</dbReference>
<dbReference type="Gene3D" id="3.40.50.12780">
    <property type="entry name" value="N-terminal domain of ligase-like"/>
    <property type="match status" value="1"/>
</dbReference>
<keyword evidence="1" id="KW-0547">Nucleotide-binding</keyword>
<evidence type="ECO:0000313" key="5">
    <source>
        <dbReference type="EMBL" id="RKN17427.1"/>
    </source>
</evidence>
<comment type="caution">
    <text evidence="4">The sequence shown here is derived from an EMBL/GenBank/DDBJ whole genome shotgun (WGS) entry which is preliminary data.</text>
</comment>
<feature type="domain" description="AMP-dependent synthetase/ligase" evidence="3">
    <location>
        <begin position="52"/>
        <end position="469"/>
    </location>
</feature>
<dbReference type="Pfam" id="PF23562">
    <property type="entry name" value="AMP-binding_C_3"/>
    <property type="match status" value="1"/>
</dbReference>
<dbReference type="Pfam" id="PF00501">
    <property type="entry name" value="AMP-binding"/>
    <property type="match status" value="1"/>
</dbReference>
<dbReference type="Proteomes" id="UP000275024">
    <property type="component" value="Unassembled WGS sequence"/>
</dbReference>
<dbReference type="GO" id="GO:0016020">
    <property type="term" value="C:membrane"/>
    <property type="evidence" value="ECO:0007669"/>
    <property type="project" value="TreeGrafter"/>
</dbReference>
<dbReference type="SUPFAM" id="SSF56801">
    <property type="entry name" value="Acetyl-CoA synthetase-like"/>
    <property type="match status" value="1"/>
</dbReference>
<dbReference type="InterPro" id="IPR000873">
    <property type="entry name" value="AMP-dep_synth/lig_dom"/>
</dbReference>
<accession>A0A3A9VX76</accession>
<dbReference type="PANTHER" id="PTHR43272">
    <property type="entry name" value="LONG-CHAIN-FATTY-ACID--COA LIGASE"/>
    <property type="match status" value="1"/>
</dbReference>
<evidence type="ECO:0000259" key="3">
    <source>
        <dbReference type="Pfam" id="PF00501"/>
    </source>
</evidence>
<dbReference type="CDD" id="cd05907">
    <property type="entry name" value="VL_LC_FACS_like"/>
    <property type="match status" value="1"/>
</dbReference>
<dbReference type="PANTHER" id="PTHR43272:SF33">
    <property type="entry name" value="AMP-BINDING DOMAIN-CONTAINING PROTEIN-RELATED"/>
    <property type="match status" value="1"/>
</dbReference>
<reference evidence="6 7" key="1">
    <citation type="submission" date="2018-09" db="EMBL/GenBank/DDBJ databases">
        <title>Streptomyces sp. nov. DS1-2, an endophytic actinomycete isolated from roots of Dendrobium scabrilingue.</title>
        <authorList>
            <person name="Kuncharoen N."/>
            <person name="Kudo T."/>
            <person name="Ohkuma M."/>
            <person name="Yuki M."/>
            <person name="Tanasupawat S."/>
        </authorList>
    </citation>
    <scope>NUCLEOTIDE SEQUENCE [LARGE SCALE GENOMIC DNA]</scope>
    <source>
        <strain evidence="4 7">AZ1-7</strain>
        <strain evidence="5 6">DS1-2</strain>
    </source>
</reference>
<gene>
    <name evidence="5" type="ORF">D7318_24495</name>
    <name evidence="4" type="ORF">D7319_25130</name>
</gene>
<evidence type="ECO:0000313" key="7">
    <source>
        <dbReference type="Proteomes" id="UP000275024"/>
    </source>
</evidence>
<evidence type="ECO:0000256" key="1">
    <source>
        <dbReference type="ARBA" id="ARBA00022741"/>
    </source>
</evidence>
<dbReference type="EMBL" id="RBDX01000026">
    <property type="protein sequence ID" value="RKN05558.1"/>
    <property type="molecule type" value="Genomic_DNA"/>
</dbReference>